<comment type="caution">
    <text evidence="2">The sequence shown here is derived from an EMBL/GenBank/DDBJ whole genome shotgun (WGS) entry which is preliminary data.</text>
</comment>
<evidence type="ECO:0000313" key="2">
    <source>
        <dbReference type="EMBL" id="KAL0566239.1"/>
    </source>
</evidence>
<feature type="compositionally biased region" description="Low complexity" evidence="1">
    <location>
        <begin position="1"/>
        <end position="17"/>
    </location>
</feature>
<evidence type="ECO:0000313" key="3">
    <source>
        <dbReference type="Proteomes" id="UP001465976"/>
    </source>
</evidence>
<keyword evidence="3" id="KW-1185">Reference proteome</keyword>
<reference evidence="2 3" key="1">
    <citation type="submission" date="2024-02" db="EMBL/GenBank/DDBJ databases">
        <title>A draft genome for the cacao thread blight pathogen Marasmius crinis-equi.</title>
        <authorList>
            <person name="Cohen S.P."/>
            <person name="Baruah I.K."/>
            <person name="Amoako-Attah I."/>
            <person name="Bukari Y."/>
            <person name="Meinhardt L.W."/>
            <person name="Bailey B.A."/>
        </authorList>
    </citation>
    <scope>NUCLEOTIDE SEQUENCE [LARGE SCALE GENOMIC DNA]</scope>
    <source>
        <strain evidence="2 3">GH-76</strain>
    </source>
</reference>
<name>A0ABR3ETL5_9AGAR</name>
<proteinExistence type="predicted"/>
<feature type="compositionally biased region" description="Acidic residues" evidence="1">
    <location>
        <begin position="133"/>
        <end position="149"/>
    </location>
</feature>
<accession>A0ABR3ETL5</accession>
<feature type="compositionally biased region" description="Low complexity" evidence="1">
    <location>
        <begin position="28"/>
        <end position="49"/>
    </location>
</feature>
<feature type="compositionally biased region" description="Basic and acidic residues" evidence="1">
    <location>
        <begin position="66"/>
        <end position="91"/>
    </location>
</feature>
<feature type="compositionally biased region" description="Polar residues" evidence="1">
    <location>
        <begin position="118"/>
        <end position="129"/>
    </location>
</feature>
<dbReference type="EMBL" id="JBAHYK010001962">
    <property type="protein sequence ID" value="KAL0566239.1"/>
    <property type="molecule type" value="Genomic_DNA"/>
</dbReference>
<protein>
    <submittedName>
        <fullName evidence="2">Uncharacterized protein</fullName>
    </submittedName>
</protein>
<sequence length="149" mass="15669">MPPKTSSSATLVSSGSSKLKPKIRTNVSERTSTGSVETTTTATDTASVGWETSPWPSTIPKSRKERTKDKERGLEMDREKEEGKGKGKDISPHSAVATLIDEAGLKGQECYSAAEGSGDQNGTESSNSLREPDAEDSEDGSGAESSDAE</sequence>
<dbReference type="Proteomes" id="UP001465976">
    <property type="component" value="Unassembled WGS sequence"/>
</dbReference>
<organism evidence="2 3">
    <name type="scientific">Marasmius crinis-equi</name>
    <dbReference type="NCBI Taxonomy" id="585013"/>
    <lineage>
        <taxon>Eukaryota</taxon>
        <taxon>Fungi</taxon>
        <taxon>Dikarya</taxon>
        <taxon>Basidiomycota</taxon>
        <taxon>Agaricomycotina</taxon>
        <taxon>Agaricomycetes</taxon>
        <taxon>Agaricomycetidae</taxon>
        <taxon>Agaricales</taxon>
        <taxon>Marasmiineae</taxon>
        <taxon>Marasmiaceae</taxon>
        <taxon>Marasmius</taxon>
    </lineage>
</organism>
<evidence type="ECO:0000256" key="1">
    <source>
        <dbReference type="SAM" id="MobiDB-lite"/>
    </source>
</evidence>
<gene>
    <name evidence="2" type="ORF">V5O48_015778</name>
</gene>
<feature type="region of interest" description="Disordered" evidence="1">
    <location>
        <begin position="1"/>
        <end position="149"/>
    </location>
</feature>